<accession>A0A078IT88</accession>
<evidence type="ECO:0000256" key="1">
    <source>
        <dbReference type="SAM" id="MobiDB-lite"/>
    </source>
</evidence>
<dbReference type="PaxDb" id="3708-A0A078IT88"/>
<reference evidence="2 3" key="1">
    <citation type="journal article" date="2014" name="Science">
        <title>Plant genetics. Early allopolyploid evolution in the post-Neolithic Brassica napus oilseed genome.</title>
        <authorList>
            <person name="Chalhoub B."/>
            <person name="Denoeud F."/>
            <person name="Liu S."/>
            <person name="Parkin I.A."/>
            <person name="Tang H."/>
            <person name="Wang X."/>
            <person name="Chiquet J."/>
            <person name="Belcram H."/>
            <person name="Tong C."/>
            <person name="Samans B."/>
            <person name="Correa M."/>
            <person name="Da Silva C."/>
            <person name="Just J."/>
            <person name="Falentin C."/>
            <person name="Koh C.S."/>
            <person name="Le Clainche I."/>
            <person name="Bernard M."/>
            <person name="Bento P."/>
            <person name="Noel B."/>
            <person name="Labadie K."/>
            <person name="Alberti A."/>
            <person name="Charles M."/>
            <person name="Arnaud D."/>
            <person name="Guo H."/>
            <person name="Daviaud C."/>
            <person name="Alamery S."/>
            <person name="Jabbari K."/>
            <person name="Zhao M."/>
            <person name="Edger P.P."/>
            <person name="Chelaifa H."/>
            <person name="Tack D."/>
            <person name="Lassalle G."/>
            <person name="Mestiri I."/>
            <person name="Schnel N."/>
            <person name="Le Paslier M.C."/>
            <person name="Fan G."/>
            <person name="Renault V."/>
            <person name="Bayer P.E."/>
            <person name="Golicz A.A."/>
            <person name="Manoli S."/>
            <person name="Lee T.H."/>
            <person name="Thi V.H."/>
            <person name="Chalabi S."/>
            <person name="Hu Q."/>
            <person name="Fan C."/>
            <person name="Tollenaere R."/>
            <person name="Lu Y."/>
            <person name="Battail C."/>
            <person name="Shen J."/>
            <person name="Sidebottom C.H."/>
            <person name="Wang X."/>
            <person name="Canaguier A."/>
            <person name="Chauveau A."/>
            <person name="Berard A."/>
            <person name="Deniot G."/>
            <person name="Guan M."/>
            <person name="Liu Z."/>
            <person name="Sun F."/>
            <person name="Lim Y.P."/>
            <person name="Lyons E."/>
            <person name="Town C.D."/>
            <person name="Bancroft I."/>
            <person name="Wang X."/>
            <person name="Meng J."/>
            <person name="Ma J."/>
            <person name="Pires J.C."/>
            <person name="King G.J."/>
            <person name="Brunel D."/>
            <person name="Delourme R."/>
            <person name="Renard M."/>
            <person name="Aury J.M."/>
            <person name="Adams K.L."/>
            <person name="Batley J."/>
            <person name="Snowdon R.J."/>
            <person name="Tost J."/>
            <person name="Edwards D."/>
            <person name="Zhou Y."/>
            <person name="Hua W."/>
            <person name="Sharpe A.G."/>
            <person name="Paterson A.H."/>
            <person name="Guan C."/>
            <person name="Wincker P."/>
        </authorList>
    </citation>
    <scope>NUCLEOTIDE SEQUENCE [LARGE SCALE GENOMIC DNA]</scope>
    <source>
        <strain evidence="3">cv. Darmor-bzh</strain>
    </source>
</reference>
<dbReference type="Proteomes" id="UP000028999">
    <property type="component" value="Unassembled WGS sequence"/>
</dbReference>
<proteinExistence type="predicted"/>
<evidence type="ECO:0000313" key="3">
    <source>
        <dbReference type="Proteomes" id="UP000028999"/>
    </source>
</evidence>
<dbReference type="EMBL" id="LK033110">
    <property type="protein sequence ID" value="CDY52639.1"/>
    <property type="molecule type" value="Genomic_DNA"/>
</dbReference>
<dbReference type="Gramene" id="CDY52639">
    <property type="protein sequence ID" value="CDY52639"/>
    <property type="gene ID" value="GSBRNA2T00007437001"/>
</dbReference>
<sequence>MGGKGGSGYFDNLHGSGQGSK</sequence>
<gene>
    <name evidence="2" type="primary">BnaCnng23070D</name>
    <name evidence="2" type="ORF">GSBRNA2T00007437001</name>
</gene>
<protein>
    <submittedName>
        <fullName evidence="2">BnaCnng23070D protein</fullName>
    </submittedName>
</protein>
<feature type="region of interest" description="Disordered" evidence="1">
    <location>
        <begin position="1"/>
        <end position="21"/>
    </location>
</feature>
<keyword evidence="3" id="KW-1185">Reference proteome</keyword>
<dbReference type="AlphaFoldDB" id="A0A078IT88"/>
<name>A0A078IT88_BRANA</name>
<organism evidence="2 3">
    <name type="scientific">Brassica napus</name>
    <name type="common">Rape</name>
    <dbReference type="NCBI Taxonomy" id="3708"/>
    <lineage>
        <taxon>Eukaryota</taxon>
        <taxon>Viridiplantae</taxon>
        <taxon>Streptophyta</taxon>
        <taxon>Embryophyta</taxon>
        <taxon>Tracheophyta</taxon>
        <taxon>Spermatophyta</taxon>
        <taxon>Magnoliopsida</taxon>
        <taxon>eudicotyledons</taxon>
        <taxon>Gunneridae</taxon>
        <taxon>Pentapetalae</taxon>
        <taxon>rosids</taxon>
        <taxon>malvids</taxon>
        <taxon>Brassicales</taxon>
        <taxon>Brassicaceae</taxon>
        <taxon>Brassiceae</taxon>
        <taxon>Brassica</taxon>
    </lineage>
</organism>
<evidence type="ECO:0000313" key="2">
    <source>
        <dbReference type="EMBL" id="CDY52639.1"/>
    </source>
</evidence>